<dbReference type="Pfam" id="PF13229">
    <property type="entry name" value="Beta_helix"/>
    <property type="match status" value="1"/>
</dbReference>
<organism evidence="2 3">
    <name type="scientific">Tetraparma gracilis</name>
    <dbReference type="NCBI Taxonomy" id="2962635"/>
    <lineage>
        <taxon>Eukaryota</taxon>
        <taxon>Sar</taxon>
        <taxon>Stramenopiles</taxon>
        <taxon>Ochrophyta</taxon>
        <taxon>Bolidophyceae</taxon>
        <taxon>Parmales</taxon>
        <taxon>Triparmaceae</taxon>
        <taxon>Tetraparma</taxon>
    </lineage>
</organism>
<evidence type="ECO:0000313" key="3">
    <source>
        <dbReference type="Proteomes" id="UP001165060"/>
    </source>
</evidence>
<proteinExistence type="predicted"/>
<evidence type="ECO:0000313" key="2">
    <source>
        <dbReference type="EMBL" id="GMI28738.1"/>
    </source>
</evidence>
<dbReference type="Gene3D" id="2.160.20.10">
    <property type="entry name" value="Single-stranded right-handed beta-helix, Pectin lyase-like"/>
    <property type="match status" value="1"/>
</dbReference>
<comment type="caution">
    <text evidence="2">The sequence shown here is derived from an EMBL/GenBank/DDBJ whole genome shotgun (WGS) entry which is preliminary data.</text>
</comment>
<dbReference type="Proteomes" id="UP001165060">
    <property type="component" value="Unassembled WGS sequence"/>
</dbReference>
<dbReference type="EMBL" id="BRYB01001568">
    <property type="protein sequence ID" value="GMI28738.1"/>
    <property type="molecule type" value="Genomic_DNA"/>
</dbReference>
<evidence type="ECO:0000259" key="1">
    <source>
        <dbReference type="Pfam" id="PF13229"/>
    </source>
</evidence>
<reference evidence="2 3" key="1">
    <citation type="journal article" date="2023" name="Commun. Biol.">
        <title>Genome analysis of Parmales, the sister group of diatoms, reveals the evolutionary specialization of diatoms from phago-mixotrophs to photoautotrophs.</title>
        <authorList>
            <person name="Ban H."/>
            <person name="Sato S."/>
            <person name="Yoshikawa S."/>
            <person name="Yamada K."/>
            <person name="Nakamura Y."/>
            <person name="Ichinomiya M."/>
            <person name="Sato N."/>
            <person name="Blanc-Mathieu R."/>
            <person name="Endo H."/>
            <person name="Kuwata A."/>
            <person name="Ogata H."/>
        </authorList>
    </citation>
    <scope>NUCLEOTIDE SEQUENCE [LARGE SCALE GENOMIC DNA]</scope>
</reference>
<dbReference type="InterPro" id="IPR011050">
    <property type="entry name" value="Pectin_lyase_fold/virulence"/>
</dbReference>
<dbReference type="InterPro" id="IPR039448">
    <property type="entry name" value="Beta_helix"/>
</dbReference>
<dbReference type="SUPFAM" id="SSF51126">
    <property type="entry name" value="Pectin lyase-like"/>
    <property type="match status" value="1"/>
</dbReference>
<keyword evidence="3" id="KW-1185">Reference proteome</keyword>
<feature type="domain" description="Right handed beta helix" evidence="1">
    <location>
        <begin position="293"/>
        <end position="418"/>
    </location>
</feature>
<dbReference type="InterPro" id="IPR012334">
    <property type="entry name" value="Pectin_lyas_fold"/>
</dbReference>
<accession>A0ABQ6MLI8</accession>
<gene>
    <name evidence="2" type="ORF">TeGR_g11683</name>
</gene>
<sequence length="540" mass="56042">MAPSPPCLSFFYDEPPVSSSPLPPTASPFVAPQAPVPNSAHILVTFLLTAPDEVLGQDLLANLSLSCRALHGAVASSASLWFFLCLDSGKFSVFDSSLHPRKTASVLRAHYSDNPCFPLDYASLQRAVDAVPSGCSVVVLPGEHVIAETLAVAGGKKVHIVGATLPLDGAPSSAAQERAPASLAMPPSPEQQNCPLIHLSSGTLVLQNLVLSHCSPGTDIWNGNSALYVSGAPPPQARSAFNPLAALQGLPFPWHAGSPPHADPAQTQAAAPPRALLSPLFPPPPAATRAFVLDCVLTSASGRGVVVNKAEAHLDGCLVRDCAATGAYVGQKGRATFARCDVVNNGLGASSSLVPGDELVARGHSGLYCQEGTVQARDCYVGKNTFTGISGTGSQAGSRRAKVRVLLLDSDFVANCGMGVEFPAVASPSHPDCSKVNVNDHNNSLPWAVCEAFNTTSLYRSGLHEDDPTANSVLPLLPGPEPGLNLSFSFASAGVCFDAAAPAGGFASSEYSRERLFGGHDFDVGVDFEESLTDMMNMAD</sequence>
<name>A0ABQ6MLI8_9STRA</name>
<protein>
    <recommendedName>
        <fullName evidence="1">Right handed beta helix domain-containing protein</fullName>
    </recommendedName>
</protein>